<accession>A0ACC7NSB7</accession>
<keyword evidence="2" id="KW-1185">Reference proteome</keyword>
<dbReference type="Proteomes" id="UP001631969">
    <property type="component" value="Unassembled WGS sequence"/>
</dbReference>
<dbReference type="EMBL" id="JBJURJ010000001">
    <property type="protein sequence ID" value="MFM9326936.1"/>
    <property type="molecule type" value="Genomic_DNA"/>
</dbReference>
<evidence type="ECO:0000313" key="2">
    <source>
        <dbReference type="Proteomes" id="UP001631969"/>
    </source>
</evidence>
<organism evidence="1 2">
    <name type="scientific">Paenibacillus mesotrionivorans</name>
    <dbReference type="NCBI Taxonomy" id="3160968"/>
    <lineage>
        <taxon>Bacteria</taxon>
        <taxon>Bacillati</taxon>
        <taxon>Bacillota</taxon>
        <taxon>Bacilli</taxon>
        <taxon>Bacillales</taxon>
        <taxon>Paenibacillaceae</taxon>
        <taxon>Paenibacillus</taxon>
    </lineage>
</organism>
<gene>
    <name evidence="1" type="ORF">ACI1P1_01355</name>
</gene>
<evidence type="ECO:0000313" key="1">
    <source>
        <dbReference type="EMBL" id="MFM9326936.1"/>
    </source>
</evidence>
<name>A0ACC7NSB7_9BACL</name>
<comment type="caution">
    <text evidence="1">The sequence shown here is derived from an EMBL/GenBank/DDBJ whole genome shotgun (WGS) entry which is preliminary data.</text>
</comment>
<reference evidence="1" key="1">
    <citation type="submission" date="2024-12" db="EMBL/GenBank/DDBJ databases">
        <authorList>
            <person name="Wu N."/>
        </authorList>
    </citation>
    <scope>NUCLEOTIDE SEQUENCE</scope>
    <source>
        <strain evidence="1">P15</strain>
    </source>
</reference>
<sequence length="206" mass="23561">MKCEDIQERLGIYFDLPEGDEDRIAVDEHIRQCESCWEEFRIWEESADLIRLSQEETEPVLYSAPMVTDQVMKRIYQQEAWRTPISNRIYSISFALRRKLTIMAAFFVALFLVSFLHTAYNTQHSAEPVPTKDYGINQAAKATINPADSLNVHSMPNTAMASVSPTIIDPVKIGPLRSMPDYMLSLSILGLISTLLIMNWLSRTRT</sequence>
<proteinExistence type="predicted"/>
<protein>
    <submittedName>
        <fullName evidence="1">Anti-sigma factor family protein</fullName>
    </submittedName>
</protein>